<reference evidence="1 2" key="1">
    <citation type="submission" date="2021-04" db="EMBL/GenBank/DDBJ databases">
        <title>Novel species identification of genus Shewanella.</title>
        <authorList>
            <person name="Liu G."/>
        </authorList>
    </citation>
    <scope>NUCLEOTIDE SEQUENCE [LARGE SCALE GENOMIC DNA]</scope>
    <source>
        <strain evidence="1 2">FJAT-54481</strain>
    </source>
</reference>
<dbReference type="RefSeq" id="WP_212594493.1">
    <property type="nucleotide sequence ID" value="NZ_CP073587.1"/>
</dbReference>
<gene>
    <name evidence="1" type="ORF">KDN34_14910</name>
</gene>
<evidence type="ECO:0000313" key="2">
    <source>
        <dbReference type="Proteomes" id="UP000679575"/>
    </source>
</evidence>
<accession>A0ABX7YRU9</accession>
<dbReference type="Proteomes" id="UP000679575">
    <property type="component" value="Chromosome"/>
</dbReference>
<evidence type="ECO:0000313" key="1">
    <source>
        <dbReference type="EMBL" id="QUN05462.1"/>
    </source>
</evidence>
<organism evidence="1 2">
    <name type="scientific">Shewanella yunxiaonensis</name>
    <dbReference type="NCBI Taxonomy" id="2829809"/>
    <lineage>
        <taxon>Bacteria</taxon>
        <taxon>Pseudomonadati</taxon>
        <taxon>Pseudomonadota</taxon>
        <taxon>Gammaproteobacteria</taxon>
        <taxon>Alteromonadales</taxon>
        <taxon>Shewanellaceae</taxon>
        <taxon>Shewanella</taxon>
    </lineage>
</organism>
<sequence length="114" mass="13086">MSIDECECMQPRLWDCERNGVFLGLDMTNSRYGDVWFYQCPNCAQNWLFYRVEYPSFTKSGRWFRTVLSATNSENIKPGDAETLMNASAYRIVGGSFYESPGIIITGHAELPFD</sequence>
<proteinExistence type="predicted"/>
<protein>
    <submittedName>
        <fullName evidence="1">Uncharacterized protein</fullName>
    </submittedName>
</protein>
<name>A0ABX7YRU9_9GAMM</name>
<dbReference type="EMBL" id="CP073587">
    <property type="protein sequence ID" value="QUN05462.1"/>
    <property type="molecule type" value="Genomic_DNA"/>
</dbReference>
<keyword evidence="2" id="KW-1185">Reference proteome</keyword>